<evidence type="ECO:0000313" key="1">
    <source>
        <dbReference type="EMBL" id="SOR28960.1"/>
    </source>
</evidence>
<proteinExistence type="predicted"/>
<dbReference type="InterPro" id="IPR029063">
    <property type="entry name" value="SAM-dependent_MTases_sf"/>
</dbReference>
<dbReference type="Proteomes" id="UP000233769">
    <property type="component" value="Chromosome tk0001"/>
</dbReference>
<reference evidence="2" key="1">
    <citation type="submission" date="2017-10" db="EMBL/GenBank/DDBJ databases">
        <authorList>
            <person name="Regsiter A."/>
            <person name="William W."/>
        </authorList>
    </citation>
    <scope>NUCLEOTIDE SEQUENCE [LARGE SCALE GENOMIC DNA]</scope>
</reference>
<protein>
    <recommendedName>
        <fullName evidence="3">Methyltransferase type 12</fullName>
    </recommendedName>
</protein>
<evidence type="ECO:0008006" key="3">
    <source>
        <dbReference type="Google" id="ProtNLM"/>
    </source>
</evidence>
<dbReference type="SUPFAM" id="SSF53335">
    <property type="entry name" value="S-adenosyl-L-methionine-dependent methyltransferases"/>
    <property type="match status" value="1"/>
</dbReference>
<dbReference type="Gene3D" id="3.40.50.150">
    <property type="entry name" value="Vaccinia Virus protein VP39"/>
    <property type="match status" value="1"/>
</dbReference>
<accession>A0A2N9AP68</accession>
<sequence>MSSGQLSLSRDPDRLRDFASLRAFERSRLDGGRLPTELPAALYPVVADDVSRALTSLLGLAVPGNYTGLTDAVIDLLRVLKETFSDRTWREAVLPAARAHTLASLVHECPFTRHSFTKPRGYPGDAGLLDFVYRHPTARPSQEAATEAGRTVMTFTVGVTACEAVRHRRSILAGKIDEAAARRDRPSILSVASGHLREAELSIALTDGRVGRLLATDQDASSLAVVDGYRSSISDAIETRQVTVRNILSEKADLGRFDLIYAAGLYDYLDARVAARLTRILFEHLNEGGRLLIPNFLWGVPEEAYMEVFMDWYLLYRSREEIEGFAQDLEPAEVRQTTYTEDAMGVIGYLEIERV</sequence>
<organism evidence="1 2">
    <name type="scientific">Methylorubrum extorquens</name>
    <name type="common">Methylobacterium dichloromethanicum</name>
    <name type="synonym">Methylobacterium extorquens</name>
    <dbReference type="NCBI Taxonomy" id="408"/>
    <lineage>
        <taxon>Bacteria</taxon>
        <taxon>Pseudomonadati</taxon>
        <taxon>Pseudomonadota</taxon>
        <taxon>Alphaproteobacteria</taxon>
        <taxon>Hyphomicrobiales</taxon>
        <taxon>Methylobacteriaceae</taxon>
        <taxon>Methylorubrum</taxon>
    </lineage>
</organism>
<evidence type="ECO:0000313" key="2">
    <source>
        <dbReference type="Proteomes" id="UP000233769"/>
    </source>
</evidence>
<name>A0A2N9AP68_METEX</name>
<dbReference type="AlphaFoldDB" id="A0A2N9AP68"/>
<dbReference type="EMBL" id="LT962688">
    <property type="protein sequence ID" value="SOR28960.1"/>
    <property type="molecule type" value="Genomic_DNA"/>
</dbReference>
<gene>
    <name evidence="1" type="ORF">TK0001_2358</name>
</gene>